<accession>A0A3M7RZQ5</accession>
<protein>
    <submittedName>
        <fullName evidence="2">Uncharacterized protein</fullName>
    </submittedName>
</protein>
<name>A0A3M7RZQ5_BRAPC</name>
<evidence type="ECO:0000313" key="2">
    <source>
        <dbReference type="EMBL" id="RNA28835.1"/>
    </source>
</evidence>
<dbReference type="EMBL" id="REGN01002328">
    <property type="protein sequence ID" value="RNA28835.1"/>
    <property type="molecule type" value="Genomic_DNA"/>
</dbReference>
<evidence type="ECO:0000313" key="3">
    <source>
        <dbReference type="Proteomes" id="UP000276133"/>
    </source>
</evidence>
<dbReference type="Proteomes" id="UP000276133">
    <property type="component" value="Unassembled WGS sequence"/>
</dbReference>
<reference evidence="2 3" key="1">
    <citation type="journal article" date="2018" name="Sci. Rep.">
        <title>Genomic signatures of local adaptation to the degree of environmental predictability in rotifers.</title>
        <authorList>
            <person name="Franch-Gras L."/>
            <person name="Hahn C."/>
            <person name="Garcia-Roger E.M."/>
            <person name="Carmona M.J."/>
            <person name="Serra M."/>
            <person name="Gomez A."/>
        </authorList>
    </citation>
    <scope>NUCLEOTIDE SEQUENCE [LARGE SCALE GENOMIC DNA]</scope>
    <source>
        <strain evidence="2">HYR1</strain>
    </source>
</reference>
<keyword evidence="1" id="KW-0812">Transmembrane</keyword>
<keyword evidence="3" id="KW-1185">Reference proteome</keyword>
<organism evidence="2 3">
    <name type="scientific">Brachionus plicatilis</name>
    <name type="common">Marine rotifer</name>
    <name type="synonym">Brachionus muelleri</name>
    <dbReference type="NCBI Taxonomy" id="10195"/>
    <lineage>
        <taxon>Eukaryota</taxon>
        <taxon>Metazoa</taxon>
        <taxon>Spiralia</taxon>
        <taxon>Gnathifera</taxon>
        <taxon>Rotifera</taxon>
        <taxon>Eurotatoria</taxon>
        <taxon>Monogononta</taxon>
        <taxon>Pseudotrocha</taxon>
        <taxon>Ploima</taxon>
        <taxon>Brachionidae</taxon>
        <taxon>Brachionus</taxon>
    </lineage>
</organism>
<sequence length="68" mass="8199">MQSYVRERLSHSVPLVVKLVAVKRKFRIKIYRIFNSIVCITFVVVELYTQVFNFYNKLKSVIKIKIKY</sequence>
<feature type="transmembrane region" description="Helical" evidence="1">
    <location>
        <begin position="33"/>
        <end position="51"/>
    </location>
</feature>
<keyword evidence="1" id="KW-0472">Membrane</keyword>
<comment type="caution">
    <text evidence="2">The sequence shown here is derived from an EMBL/GenBank/DDBJ whole genome shotgun (WGS) entry which is preliminary data.</text>
</comment>
<gene>
    <name evidence="2" type="ORF">BpHYR1_039085</name>
</gene>
<proteinExistence type="predicted"/>
<evidence type="ECO:0000256" key="1">
    <source>
        <dbReference type="SAM" id="Phobius"/>
    </source>
</evidence>
<dbReference type="AlphaFoldDB" id="A0A3M7RZQ5"/>
<keyword evidence="1" id="KW-1133">Transmembrane helix</keyword>